<evidence type="ECO:0000259" key="1">
    <source>
        <dbReference type="Pfam" id="PF15865"/>
    </source>
</evidence>
<dbReference type="GO" id="GO:0036297">
    <property type="term" value="P:interstrand cross-link repair"/>
    <property type="evidence" value="ECO:0007669"/>
    <property type="project" value="InterPro"/>
</dbReference>
<dbReference type="GeneTree" id="ENSGT00390000007852"/>
<protein>
    <submittedName>
        <fullName evidence="2">FA complementation group A</fullName>
    </submittedName>
</protein>
<dbReference type="InterPro" id="IPR031729">
    <property type="entry name" value="Fanconi_A_N"/>
</dbReference>
<reference evidence="2" key="3">
    <citation type="submission" date="2025-09" db="UniProtKB">
        <authorList>
            <consortium name="Ensembl"/>
        </authorList>
    </citation>
    <scope>IDENTIFICATION</scope>
</reference>
<reference evidence="2" key="2">
    <citation type="submission" date="2025-08" db="UniProtKB">
        <authorList>
            <consortium name="Ensembl"/>
        </authorList>
    </citation>
    <scope>IDENTIFICATION</scope>
</reference>
<dbReference type="InterPro" id="IPR003516">
    <property type="entry name" value="FANCA"/>
</dbReference>
<dbReference type="GO" id="GO:0043240">
    <property type="term" value="C:Fanconi anaemia nuclear complex"/>
    <property type="evidence" value="ECO:0007669"/>
    <property type="project" value="InterPro"/>
</dbReference>
<organism evidence="2 3">
    <name type="scientific">Microcebus murinus</name>
    <name type="common">Gray mouse lemur</name>
    <name type="synonym">Lemur murinus</name>
    <dbReference type="NCBI Taxonomy" id="30608"/>
    <lineage>
        <taxon>Eukaryota</taxon>
        <taxon>Metazoa</taxon>
        <taxon>Chordata</taxon>
        <taxon>Craniata</taxon>
        <taxon>Vertebrata</taxon>
        <taxon>Euteleostomi</taxon>
        <taxon>Mammalia</taxon>
        <taxon>Eutheria</taxon>
        <taxon>Euarchontoglires</taxon>
        <taxon>Primates</taxon>
        <taxon>Strepsirrhini</taxon>
        <taxon>Lemuriformes</taxon>
        <taxon>Cheirogaleidae</taxon>
        <taxon>Microcebus</taxon>
    </lineage>
</organism>
<proteinExistence type="predicted"/>
<dbReference type="Proteomes" id="UP000694394">
    <property type="component" value="Chromosome 20"/>
</dbReference>
<dbReference type="Ensembl" id="ENSMICT00000066194.1">
    <property type="protein sequence ID" value="ENSMICP00000046708.1"/>
    <property type="gene ID" value="ENSMICG00000003300.3"/>
</dbReference>
<evidence type="ECO:0000313" key="3">
    <source>
        <dbReference type="Proteomes" id="UP000694394"/>
    </source>
</evidence>
<dbReference type="EMBL" id="ABDC03023242">
    <property type="status" value="NOT_ANNOTATED_CDS"/>
    <property type="molecule type" value="Genomic_DNA"/>
</dbReference>
<dbReference type="EMBL" id="ABDC03023241">
    <property type="status" value="NOT_ANNOTATED_CDS"/>
    <property type="molecule type" value="Genomic_DNA"/>
</dbReference>
<dbReference type="PANTHER" id="PTHR12047:SF2">
    <property type="entry name" value="FANCONI ANEMIA GROUP A PROTEIN"/>
    <property type="match status" value="1"/>
</dbReference>
<dbReference type="PANTHER" id="PTHR12047">
    <property type="entry name" value="FANCONI ANEMIA GROUP A PROTEIN"/>
    <property type="match status" value="1"/>
</dbReference>
<dbReference type="Pfam" id="PF15865">
    <property type="entry name" value="Fanconi_A_N"/>
    <property type="match status" value="1"/>
</dbReference>
<dbReference type="EMBL" id="ABDC03023243">
    <property type="status" value="NOT_ANNOTATED_CDS"/>
    <property type="molecule type" value="Genomic_DNA"/>
</dbReference>
<accession>A0A8C5Y8K6</accession>
<name>A0A8C5Y8K6_MICMU</name>
<evidence type="ECO:0000313" key="2">
    <source>
        <dbReference type="Ensembl" id="ENSMICP00000046708.1"/>
    </source>
</evidence>
<dbReference type="GO" id="GO:0045589">
    <property type="term" value="P:regulation of regulatory T cell differentiation"/>
    <property type="evidence" value="ECO:0007669"/>
    <property type="project" value="TreeGrafter"/>
</dbReference>
<feature type="domain" description="Fanconi anaemia group A protein N-terminal" evidence="1">
    <location>
        <begin position="141"/>
        <end position="263"/>
    </location>
</feature>
<gene>
    <name evidence="2" type="primary">FANCA</name>
</gene>
<dbReference type="AlphaFoldDB" id="A0A8C5Y8K6"/>
<keyword evidence="3" id="KW-1185">Reference proteome</keyword>
<sequence length="286" mass="30895">MSGSAARDAALGAGPGVCRRPWAELLAGRVKRQKNNPEREQKLKASAVQLLRSHQDLNNLLLEVDGPSCKKLCLSELVVCEGPEPYADHSSSFVGCVLRDQASRLGVPVGVLSARVVASSVEQICVAPAEPGRSAMLALEQRNSLLLEAVWCLHVQNVVSLQELVESHPDVRALGANLASVARQIDRESCEDSDITRAMLSSLVQMFVLRGFQKHSDPRSVEPEKMPQVALDVLQRMLTFALDALSAGAQDGSPSHKVVTCWYVPGAGLPGVHGSLFLLHERPRAF</sequence>
<reference evidence="2" key="1">
    <citation type="submission" date="2016-12" db="EMBL/GenBank/DDBJ databases">
        <title>Mouse lemur reference genome and diversity panel.</title>
        <authorList>
            <person name="Harris R."/>
            <person name="Larsen P."/>
            <person name="Liu Y."/>
            <person name="Hughes D.S."/>
            <person name="Murali S."/>
            <person name="Raveendran M."/>
            <person name="Korchina V."/>
            <person name="Wang M."/>
            <person name="Jhangiani S."/>
            <person name="Bandaranaike D."/>
            <person name="Bellair M."/>
            <person name="Blankenburg K."/>
            <person name="Chao H."/>
            <person name="Dahdouli M."/>
            <person name="Dinh H."/>
            <person name="Doddapaneni H."/>
            <person name="English A."/>
            <person name="Firestine M."/>
            <person name="Gnanaolivu R."/>
            <person name="Gross S."/>
            <person name="Hernandez B."/>
            <person name="Javaid M."/>
            <person name="Jayaseelan J."/>
            <person name="Jones J."/>
            <person name="Khan Z."/>
            <person name="Kovar C."/>
            <person name="Kurapati P."/>
            <person name="Le B."/>
            <person name="Lee S."/>
            <person name="Li M."/>
            <person name="Mathew T."/>
            <person name="Narasimhan A."/>
            <person name="Ngo D."/>
            <person name="Nguyen L."/>
            <person name="Okwuonu G."/>
            <person name="Ongeri F."/>
            <person name="Osuji N."/>
            <person name="Pu L.-L."/>
            <person name="Puazo M."/>
            <person name="Quiroz J."/>
            <person name="Raj R."/>
            <person name="Rajbhandari K."/>
            <person name="Reid J.G."/>
            <person name="Santibanez J."/>
            <person name="Sexton D."/>
            <person name="Skinner E."/>
            <person name="Vee V."/>
            <person name="Weissenberger G."/>
            <person name="Wu Y."/>
            <person name="Xin Y."/>
            <person name="Han Y."/>
            <person name="Campbell C."/>
            <person name="Brown A."/>
            <person name="Sullivan B."/>
            <person name="Shelton J."/>
            <person name="Brown S."/>
            <person name="Dudchenko O."/>
            <person name="Machol I."/>
            <person name="Durand N."/>
            <person name="Shamim M."/>
            <person name="Lieberman A."/>
            <person name="Muzny D.M."/>
            <person name="Richards S."/>
            <person name="Yoder A."/>
            <person name="Worley K.C."/>
            <person name="Rogers J."/>
            <person name="Gibbs R.A."/>
        </authorList>
    </citation>
    <scope>NUCLEOTIDE SEQUENCE [LARGE SCALE GENOMIC DNA]</scope>
</reference>